<evidence type="ECO:0000313" key="6">
    <source>
        <dbReference type="Proteomes" id="UP000235392"/>
    </source>
</evidence>
<accession>A0A2N5UJU6</accession>
<proteinExistence type="predicted"/>
<dbReference type="EMBL" id="PGCI01001281">
    <property type="protein sequence ID" value="PLW05888.1"/>
    <property type="molecule type" value="Genomic_DNA"/>
</dbReference>
<dbReference type="Proteomes" id="UP000235392">
    <property type="component" value="Unassembled WGS sequence"/>
</dbReference>
<comment type="caution">
    <text evidence="4">The sequence shown here is derived from an EMBL/GenBank/DDBJ whole genome shotgun (WGS) entry which is preliminary data.</text>
</comment>
<evidence type="ECO:0000313" key="2">
    <source>
        <dbReference type="EMBL" id="PLW28594.1"/>
    </source>
</evidence>
<keyword evidence="5" id="KW-1185">Reference proteome</keyword>
<dbReference type="Proteomes" id="UP000235388">
    <property type="component" value="Unassembled WGS sequence"/>
</dbReference>
<dbReference type="EMBL" id="PGCI01000360">
    <property type="protein sequence ID" value="PLW28594.1"/>
    <property type="molecule type" value="Genomic_DNA"/>
</dbReference>
<dbReference type="EMBL" id="PGCI01000325">
    <property type="protein sequence ID" value="PLW29615.1"/>
    <property type="molecule type" value="Genomic_DNA"/>
</dbReference>
<evidence type="ECO:0000313" key="4">
    <source>
        <dbReference type="EMBL" id="PLW38042.1"/>
    </source>
</evidence>
<reference evidence="5 6" key="1">
    <citation type="submission" date="2017-11" db="EMBL/GenBank/DDBJ databases">
        <title>De novo assembly and phasing of dikaryotic genomes from two isolates of Puccinia coronata f. sp. avenae, the causal agent of oat crown rust.</title>
        <authorList>
            <person name="Miller M.E."/>
            <person name="Zhang Y."/>
            <person name="Omidvar V."/>
            <person name="Sperschneider J."/>
            <person name="Schwessinger B."/>
            <person name="Raley C."/>
            <person name="Palmer J.M."/>
            <person name="Garnica D."/>
            <person name="Upadhyaya N."/>
            <person name="Rathjen J."/>
            <person name="Taylor J.M."/>
            <person name="Park R.F."/>
            <person name="Dodds P.N."/>
            <person name="Hirsch C.D."/>
            <person name="Kianian S.F."/>
            <person name="Figueroa M."/>
        </authorList>
    </citation>
    <scope>NUCLEOTIDE SEQUENCE [LARGE SCALE GENOMIC DNA]</scope>
    <source>
        <strain evidence="4">12NC29</strain>
        <strain evidence="1">12SD80</strain>
    </source>
</reference>
<dbReference type="AlphaFoldDB" id="A0A2N5UJU6"/>
<organism evidence="4 5">
    <name type="scientific">Puccinia coronata f. sp. avenae</name>
    <dbReference type="NCBI Taxonomy" id="200324"/>
    <lineage>
        <taxon>Eukaryota</taxon>
        <taxon>Fungi</taxon>
        <taxon>Dikarya</taxon>
        <taxon>Basidiomycota</taxon>
        <taxon>Pucciniomycotina</taxon>
        <taxon>Pucciniomycetes</taxon>
        <taxon>Pucciniales</taxon>
        <taxon>Pucciniaceae</taxon>
        <taxon>Puccinia</taxon>
    </lineage>
</organism>
<dbReference type="EMBL" id="PGCJ01000213">
    <property type="protein sequence ID" value="PLW38042.1"/>
    <property type="molecule type" value="Genomic_DNA"/>
</dbReference>
<name>A0A2N5UJU6_9BASI</name>
<evidence type="ECO:0000313" key="3">
    <source>
        <dbReference type="EMBL" id="PLW29615.1"/>
    </source>
</evidence>
<sequence length="136" mass="14820">MLPRNCQTFKGASLPVDCHFHHFHAPEHKENSYLRLLLGMTWESPTRKRTTTSLPFPALPLPPPPLGITAAPLAPTSFTGKTSSNYTPISSATCGIGINSRQYPNSAAGSAAFGGGNKAQCEQHESLILRRMYHFI</sequence>
<protein>
    <submittedName>
        <fullName evidence="4">Uncharacterized protein</fullName>
    </submittedName>
</protein>
<evidence type="ECO:0000313" key="5">
    <source>
        <dbReference type="Proteomes" id="UP000235388"/>
    </source>
</evidence>
<evidence type="ECO:0000313" key="1">
    <source>
        <dbReference type="EMBL" id="PLW05888.1"/>
    </source>
</evidence>
<gene>
    <name evidence="4" type="ORF">PCANC_14556</name>
    <name evidence="2" type="ORF">PCASD_20662</name>
    <name evidence="3" type="ORF">PCASD_20917</name>
    <name evidence="1" type="ORF">PCASD_25918</name>
</gene>